<reference evidence="2 3" key="1">
    <citation type="submission" date="2019-03" db="EMBL/GenBank/DDBJ databases">
        <title>Genomics of glacier-inhabiting Cryobacterium strains.</title>
        <authorList>
            <person name="Liu Q."/>
            <person name="Xin Y.-H."/>
        </authorList>
    </citation>
    <scope>NUCLEOTIDE SEQUENCE [LARGE SCALE GENOMIC DNA]</scope>
    <source>
        <strain evidence="2 3">TMT2-48-2</strain>
    </source>
</reference>
<dbReference type="CDD" id="cd21132">
    <property type="entry name" value="EVE-like"/>
    <property type="match status" value="1"/>
</dbReference>
<accession>A0A4R8XSX5</accession>
<dbReference type="InterPro" id="IPR015947">
    <property type="entry name" value="PUA-like_sf"/>
</dbReference>
<gene>
    <name evidence="2" type="ORF">E3T23_04585</name>
</gene>
<dbReference type="Gene3D" id="3.10.590.10">
    <property type="entry name" value="ph1033 like domains"/>
    <property type="match status" value="1"/>
</dbReference>
<dbReference type="SUPFAM" id="SSF88697">
    <property type="entry name" value="PUA domain-like"/>
    <property type="match status" value="1"/>
</dbReference>
<dbReference type="Pfam" id="PF01878">
    <property type="entry name" value="EVE"/>
    <property type="match status" value="1"/>
</dbReference>
<dbReference type="EMBL" id="SOGN01000026">
    <property type="protein sequence ID" value="TFC82221.1"/>
    <property type="molecule type" value="Genomic_DNA"/>
</dbReference>
<comment type="caution">
    <text evidence="2">The sequence shown here is derived from an EMBL/GenBank/DDBJ whole genome shotgun (WGS) entry which is preliminary data.</text>
</comment>
<protein>
    <submittedName>
        <fullName evidence="2">EVE domain-containing protein</fullName>
    </submittedName>
</protein>
<evidence type="ECO:0000313" key="3">
    <source>
        <dbReference type="Proteomes" id="UP000298433"/>
    </source>
</evidence>
<organism evidence="2 3">
    <name type="scientific">Cryobacterium cheniae</name>
    <dbReference type="NCBI Taxonomy" id="1259262"/>
    <lineage>
        <taxon>Bacteria</taxon>
        <taxon>Bacillati</taxon>
        <taxon>Actinomycetota</taxon>
        <taxon>Actinomycetes</taxon>
        <taxon>Micrococcales</taxon>
        <taxon>Microbacteriaceae</taxon>
        <taxon>Cryobacterium</taxon>
    </lineage>
</organism>
<evidence type="ECO:0000259" key="1">
    <source>
        <dbReference type="Pfam" id="PF01878"/>
    </source>
</evidence>
<dbReference type="Proteomes" id="UP000298433">
    <property type="component" value="Unassembled WGS sequence"/>
</dbReference>
<sequence length="157" mass="17627">MTPVCGAGACSTTKRVAIRYWLGVASREHVLRAVAVGLVQASHGARAALEQMGESDGMVYYSPKTQIDGRVLREFTAIGRIAPGIVHQGESAAPSSYRPWRRRIDYETDAVAASIRPLLTVLEFTRSDPDWGYQLRRGLLEISRHDFEVIRRQMRRE</sequence>
<dbReference type="InterPro" id="IPR002740">
    <property type="entry name" value="EVE_domain"/>
</dbReference>
<evidence type="ECO:0000313" key="2">
    <source>
        <dbReference type="EMBL" id="TFC82221.1"/>
    </source>
</evidence>
<proteinExistence type="predicted"/>
<feature type="domain" description="EVE" evidence="1">
    <location>
        <begin position="19"/>
        <end position="152"/>
    </location>
</feature>
<dbReference type="AlphaFoldDB" id="A0A4R8XSX5"/>
<name>A0A4R8XSX5_9MICO</name>
<dbReference type="OrthoDB" id="9793567at2"/>
<keyword evidence="3" id="KW-1185">Reference proteome</keyword>